<dbReference type="InterPro" id="IPR036909">
    <property type="entry name" value="Cyt_c-like_dom_sf"/>
</dbReference>
<dbReference type="AlphaFoldDB" id="A0A7M1B540"/>
<dbReference type="PANTHER" id="PTHR33751:SF9">
    <property type="entry name" value="CYTOCHROME C4"/>
    <property type="match status" value="1"/>
</dbReference>
<dbReference type="GO" id="GO:0009055">
    <property type="term" value="F:electron transfer activity"/>
    <property type="evidence" value="ECO:0007669"/>
    <property type="project" value="InterPro"/>
</dbReference>
<evidence type="ECO:0000256" key="2">
    <source>
        <dbReference type="ARBA" id="ARBA00022617"/>
    </source>
</evidence>
<reference evidence="8 9" key="1">
    <citation type="submission" date="2019-06" db="EMBL/GenBank/DDBJ databases">
        <title>Sulfurimonas gotlandica sp. nov., a chemoautotrophic and psychrotolerant epsilonproteobacterium isolated from a pelagic redoxcline, and an emended description of the genus Sulfurimonas.</title>
        <authorList>
            <person name="Wang S."/>
            <person name="Jiang L."/>
            <person name="Shao Z."/>
        </authorList>
    </citation>
    <scope>NUCLEOTIDE SEQUENCE [LARGE SCALE GENOMIC DNA]</scope>
    <source>
        <strain evidence="8 9">S2-6</strain>
    </source>
</reference>
<dbReference type="GO" id="GO:0005506">
    <property type="term" value="F:iron ion binding"/>
    <property type="evidence" value="ECO:0007669"/>
    <property type="project" value="InterPro"/>
</dbReference>
<dbReference type="KEGG" id="ssei:FJR45_07735"/>
<protein>
    <submittedName>
        <fullName evidence="8">C-type cytochrome</fullName>
    </submittedName>
</protein>
<evidence type="ECO:0000256" key="5">
    <source>
        <dbReference type="ARBA" id="ARBA00023004"/>
    </source>
</evidence>
<organism evidence="8 9">
    <name type="scientific">Sulfurimonas sediminis</name>
    <dbReference type="NCBI Taxonomy" id="2590020"/>
    <lineage>
        <taxon>Bacteria</taxon>
        <taxon>Pseudomonadati</taxon>
        <taxon>Campylobacterota</taxon>
        <taxon>Epsilonproteobacteria</taxon>
        <taxon>Campylobacterales</taxon>
        <taxon>Sulfurimonadaceae</taxon>
        <taxon>Sulfurimonas</taxon>
    </lineage>
</organism>
<keyword evidence="5 6" id="KW-0408">Iron</keyword>
<evidence type="ECO:0000256" key="3">
    <source>
        <dbReference type="ARBA" id="ARBA00022723"/>
    </source>
</evidence>
<dbReference type="InterPro" id="IPR050597">
    <property type="entry name" value="Cytochrome_c_Oxidase_Subunit"/>
</dbReference>
<dbReference type="PANTHER" id="PTHR33751">
    <property type="entry name" value="CBB3-TYPE CYTOCHROME C OXIDASE SUBUNIT FIXP"/>
    <property type="match status" value="1"/>
</dbReference>
<evidence type="ECO:0000313" key="8">
    <source>
        <dbReference type="EMBL" id="QOP43848.1"/>
    </source>
</evidence>
<keyword evidence="1" id="KW-0813">Transport</keyword>
<dbReference type="Pfam" id="PF00034">
    <property type="entry name" value="Cytochrom_C"/>
    <property type="match status" value="1"/>
</dbReference>
<dbReference type="InterPro" id="IPR008168">
    <property type="entry name" value="Cyt_C_IC"/>
</dbReference>
<sequence>MKIVLSVVLAVLIVGCSNEKGSQKSAQEVQAPQSVKETVSSVKETTPSKPVAVEVNTTAADITKKTETTVAKAKKTTVAQVKEAVKVDGAKLFTACSSCHGANAEKKALGKSQIIKGWSETKIITALKGYKDGTYGGAMKAVMKGQAAKLSDADIKALAEYISQL</sequence>
<dbReference type="Gene3D" id="1.10.760.10">
    <property type="entry name" value="Cytochrome c-like domain"/>
    <property type="match status" value="1"/>
</dbReference>
<evidence type="ECO:0000256" key="1">
    <source>
        <dbReference type="ARBA" id="ARBA00022448"/>
    </source>
</evidence>
<dbReference type="EMBL" id="CP041235">
    <property type="protein sequence ID" value="QOP43848.1"/>
    <property type="molecule type" value="Genomic_DNA"/>
</dbReference>
<dbReference type="PROSITE" id="PS51007">
    <property type="entry name" value="CYTC"/>
    <property type="match status" value="1"/>
</dbReference>
<evidence type="ECO:0000259" key="7">
    <source>
        <dbReference type="PROSITE" id="PS51007"/>
    </source>
</evidence>
<dbReference type="PRINTS" id="PR00605">
    <property type="entry name" value="CYTCHROMECIC"/>
</dbReference>
<gene>
    <name evidence="8" type="ORF">FJR45_07735</name>
</gene>
<name>A0A7M1B540_9BACT</name>
<dbReference type="GO" id="GO:0020037">
    <property type="term" value="F:heme binding"/>
    <property type="evidence" value="ECO:0007669"/>
    <property type="project" value="InterPro"/>
</dbReference>
<keyword evidence="2 6" id="KW-0349">Heme</keyword>
<evidence type="ECO:0000313" key="9">
    <source>
        <dbReference type="Proteomes" id="UP000593719"/>
    </source>
</evidence>
<dbReference type="SUPFAM" id="SSF46626">
    <property type="entry name" value="Cytochrome c"/>
    <property type="match status" value="1"/>
</dbReference>
<keyword evidence="9" id="KW-1185">Reference proteome</keyword>
<dbReference type="PROSITE" id="PS51257">
    <property type="entry name" value="PROKAR_LIPOPROTEIN"/>
    <property type="match status" value="1"/>
</dbReference>
<proteinExistence type="predicted"/>
<dbReference type="InterPro" id="IPR009056">
    <property type="entry name" value="Cyt_c-like_dom"/>
</dbReference>
<accession>A0A7M1B540</accession>
<feature type="domain" description="Cytochrome c" evidence="7">
    <location>
        <begin position="84"/>
        <end position="165"/>
    </location>
</feature>
<evidence type="ECO:0000256" key="4">
    <source>
        <dbReference type="ARBA" id="ARBA00022982"/>
    </source>
</evidence>
<evidence type="ECO:0000256" key="6">
    <source>
        <dbReference type="PROSITE-ProRule" id="PRU00433"/>
    </source>
</evidence>
<keyword evidence="4" id="KW-0249">Electron transport</keyword>
<keyword evidence="3 6" id="KW-0479">Metal-binding</keyword>
<dbReference type="RefSeq" id="WP_193150036.1">
    <property type="nucleotide sequence ID" value="NZ_CP041235.1"/>
</dbReference>
<dbReference type="Proteomes" id="UP000593719">
    <property type="component" value="Chromosome"/>
</dbReference>